<dbReference type="SUPFAM" id="SSF52540">
    <property type="entry name" value="P-loop containing nucleoside triphosphate hydrolases"/>
    <property type="match status" value="1"/>
</dbReference>
<feature type="region of interest" description="Disordered" evidence="3">
    <location>
        <begin position="807"/>
        <end position="847"/>
    </location>
</feature>
<evidence type="ECO:0000313" key="5">
    <source>
        <dbReference type="EMBL" id="APU13237.1"/>
    </source>
</evidence>
<dbReference type="RefSeq" id="WP_075739380.1">
    <property type="nucleotide sequence ID" value="NZ_CP016076.1"/>
</dbReference>
<dbReference type="GO" id="GO:0006355">
    <property type="term" value="P:regulation of DNA-templated transcription"/>
    <property type="evidence" value="ECO:0007669"/>
    <property type="project" value="InterPro"/>
</dbReference>
<dbReference type="Proteomes" id="UP000185511">
    <property type="component" value="Chromosome"/>
</dbReference>
<dbReference type="InterPro" id="IPR000792">
    <property type="entry name" value="Tscrpt_reg_LuxR_C"/>
</dbReference>
<keyword evidence="6" id="KW-1185">Reference proteome</keyword>
<dbReference type="PANTHER" id="PTHR16305:SF35">
    <property type="entry name" value="TRANSCRIPTIONAL ACTIVATOR DOMAIN"/>
    <property type="match status" value="1"/>
</dbReference>
<dbReference type="GO" id="GO:0005524">
    <property type="term" value="F:ATP binding"/>
    <property type="evidence" value="ECO:0007669"/>
    <property type="project" value="UniProtKB-KW"/>
</dbReference>
<dbReference type="EMBL" id="CP016076">
    <property type="protein sequence ID" value="APU13237.1"/>
    <property type="molecule type" value="Genomic_DNA"/>
</dbReference>
<dbReference type="SMART" id="SM00421">
    <property type="entry name" value="HTH_LUXR"/>
    <property type="match status" value="1"/>
</dbReference>
<dbReference type="InterPro" id="IPR041664">
    <property type="entry name" value="AAA_16"/>
</dbReference>
<name>A0AAC9PQS7_9PSEU</name>
<dbReference type="Pfam" id="PF13191">
    <property type="entry name" value="AAA_16"/>
    <property type="match status" value="1"/>
</dbReference>
<dbReference type="InterPro" id="IPR036388">
    <property type="entry name" value="WH-like_DNA-bd_sf"/>
</dbReference>
<organism evidence="5 6">
    <name type="scientific">Actinoalloteichus fjordicus</name>
    <dbReference type="NCBI Taxonomy" id="1612552"/>
    <lineage>
        <taxon>Bacteria</taxon>
        <taxon>Bacillati</taxon>
        <taxon>Actinomycetota</taxon>
        <taxon>Actinomycetes</taxon>
        <taxon>Pseudonocardiales</taxon>
        <taxon>Pseudonocardiaceae</taxon>
        <taxon>Actinoalloteichus</taxon>
    </lineage>
</organism>
<evidence type="ECO:0000259" key="4">
    <source>
        <dbReference type="PROSITE" id="PS50043"/>
    </source>
</evidence>
<protein>
    <submittedName>
        <fullName evidence="5">Transcriptional regulator, luxR family</fullName>
    </submittedName>
</protein>
<dbReference type="PANTHER" id="PTHR16305">
    <property type="entry name" value="TESTICULAR SOLUBLE ADENYLYL CYCLASE"/>
    <property type="match status" value="1"/>
</dbReference>
<dbReference type="InterPro" id="IPR003593">
    <property type="entry name" value="AAA+_ATPase"/>
</dbReference>
<dbReference type="GO" id="GO:0004016">
    <property type="term" value="F:adenylate cyclase activity"/>
    <property type="evidence" value="ECO:0007669"/>
    <property type="project" value="TreeGrafter"/>
</dbReference>
<dbReference type="AlphaFoldDB" id="A0AAC9PQS7"/>
<dbReference type="GO" id="GO:0005737">
    <property type="term" value="C:cytoplasm"/>
    <property type="evidence" value="ECO:0007669"/>
    <property type="project" value="TreeGrafter"/>
</dbReference>
<dbReference type="Pfam" id="PF00196">
    <property type="entry name" value="GerE"/>
    <property type="match status" value="1"/>
</dbReference>
<feature type="domain" description="HTH luxR-type" evidence="4">
    <location>
        <begin position="854"/>
        <end position="919"/>
    </location>
</feature>
<keyword evidence="2" id="KW-0067">ATP-binding</keyword>
<evidence type="ECO:0000256" key="1">
    <source>
        <dbReference type="ARBA" id="ARBA00022741"/>
    </source>
</evidence>
<feature type="compositionally biased region" description="Basic and acidic residues" evidence="3">
    <location>
        <begin position="813"/>
        <end position="823"/>
    </location>
</feature>
<proteinExistence type="predicted"/>
<dbReference type="Gene3D" id="3.40.50.300">
    <property type="entry name" value="P-loop containing nucleotide triphosphate hydrolases"/>
    <property type="match status" value="1"/>
</dbReference>
<dbReference type="KEGG" id="acad:UA74_05805"/>
<dbReference type="Gene3D" id="1.10.10.10">
    <property type="entry name" value="Winged helix-like DNA-binding domain superfamily/Winged helix DNA-binding domain"/>
    <property type="match status" value="1"/>
</dbReference>
<dbReference type="PROSITE" id="PS50043">
    <property type="entry name" value="HTH_LUXR_2"/>
    <property type="match status" value="1"/>
</dbReference>
<dbReference type="PROSITE" id="PS00622">
    <property type="entry name" value="HTH_LUXR_1"/>
    <property type="match status" value="1"/>
</dbReference>
<accession>A0AAC9PQS7</accession>
<dbReference type="CDD" id="cd06170">
    <property type="entry name" value="LuxR_C_like"/>
    <property type="match status" value="1"/>
</dbReference>
<dbReference type="SMART" id="SM00382">
    <property type="entry name" value="AAA"/>
    <property type="match status" value="1"/>
</dbReference>
<evidence type="ECO:0000313" key="6">
    <source>
        <dbReference type="Proteomes" id="UP000185511"/>
    </source>
</evidence>
<dbReference type="InterPro" id="IPR016032">
    <property type="entry name" value="Sig_transdc_resp-reg_C-effctor"/>
</dbReference>
<dbReference type="InterPro" id="IPR027417">
    <property type="entry name" value="P-loop_NTPase"/>
</dbReference>
<dbReference type="PRINTS" id="PR00038">
    <property type="entry name" value="HTHLUXR"/>
</dbReference>
<gene>
    <name evidence="5" type="ORF">UA74_05805</name>
</gene>
<evidence type="ECO:0000256" key="3">
    <source>
        <dbReference type="SAM" id="MobiDB-lite"/>
    </source>
</evidence>
<keyword evidence="1" id="KW-0547">Nucleotide-binding</keyword>
<dbReference type="SUPFAM" id="SSF46894">
    <property type="entry name" value="C-terminal effector domain of the bipartite response regulators"/>
    <property type="match status" value="1"/>
</dbReference>
<evidence type="ECO:0000256" key="2">
    <source>
        <dbReference type="ARBA" id="ARBA00022840"/>
    </source>
</evidence>
<sequence>MAYSGHREALRILRSLLDESSTHNGRLALVTGGPASGKTELLHRLSRYASESGALVLSATGSRAECVLQMGVVEQLFYSSDVPPEVTDQVSRLVTAETLTVEDVGPDIRSIHHTGARILQEICAALLKLARRRPVVVCIDDVQFADSSSLQLLLYLRRRMQSASILLVLNEWEYLQTTLPLFYADLTRRRHHRIRLGPLSIEEITDLLGESMSATNAGRLAPAYADLTGGNPMLLNALLEDYESGESSASTADDDPQPVVGAAFARAVQACLHRWDPDLLGVARAVAVLGTQATPALIGRLAGLIPETAGRIVEILTSAGLLQDGAFRHPAATKAVLDGLPSVERPLLHLHAAELLHQDGAAAPKVAAHLIAADEVDADWSVGVLRDAAEQALIGDEVHIAVRCLDLALRSTEHEDERLKISVSLIRALWSVNPSAAALHLAELLPALEDGRLATRDAVTVVRHAVWNGNRTTAAKALDTLLAAPGGIDAQTSAELRIAYEWVFGSAQDVFGALSTTSPPAGEDPLVDTTRMLATVWAHGGDGAAVASAEHILQSCRFGGMALEIAATAIQTLVYGGQPDRAAWWCRRLASEADRRGEVTWQAVLGALHADILLRRGDAVTAVEHAEAAFHRLPPRGWGVQIGYPLGTLVLAATALEQHERAAEALRHRVGESTFTTQWGLRYLHARGHHHLAAGRVLAAINDFQRCGRLMKEWDIDFPMLVPWRSGLAEANLQLSRPRVARDLVRQQLERVGTVDERTRGISLRTLAASSEPAQRNALLRQAIDCLRSSGDRLTLARALRDLNQLRQAGDSDPARGRPRAEATEAGIGRLPAPTGTHTGDQDVGAARTGRDAEVIGLHSLSESERRVAELAAIGHTNREISDQLYVTVSTVEQHLTRVYRKLGVKSRNDLPAVTNAAATR</sequence>
<reference evidence="6" key="1">
    <citation type="submission" date="2016-06" db="EMBL/GenBank/DDBJ databases">
        <title>Complete genome sequence of Actinoalloteichus fjordicus DSM 46855 (=ADI127-17), type strain of the new species Actinoalloteichus fjordicus.</title>
        <authorList>
            <person name="Ruckert C."/>
            <person name="Nouioui I."/>
            <person name="Willmese J."/>
            <person name="van Wezel G."/>
            <person name="Klenk H.-P."/>
            <person name="Kalinowski J."/>
            <person name="Zotchev S.B."/>
        </authorList>
    </citation>
    <scope>NUCLEOTIDE SEQUENCE [LARGE SCALE GENOMIC DNA]</scope>
    <source>
        <strain evidence="6">ADI127-7</strain>
    </source>
</reference>
<dbReference type="GO" id="GO:0003677">
    <property type="term" value="F:DNA binding"/>
    <property type="evidence" value="ECO:0007669"/>
    <property type="project" value="InterPro"/>
</dbReference>